<proteinExistence type="predicted"/>
<feature type="region of interest" description="Disordered" evidence="1">
    <location>
        <begin position="120"/>
        <end position="150"/>
    </location>
</feature>
<dbReference type="KEGG" id="mxe:MYXE_43320"/>
<evidence type="ECO:0000313" key="2">
    <source>
        <dbReference type="EMBL" id="BBU24542.1"/>
    </source>
</evidence>
<reference evidence="2 3" key="1">
    <citation type="submission" date="2019-12" db="EMBL/GenBank/DDBJ databases">
        <title>Complete genome sequence of Mycolicibacterium xenopi str. JCM15661T.</title>
        <authorList>
            <person name="Yoshida M."/>
            <person name="Fukano H."/>
            <person name="Asakura T."/>
            <person name="Hoshino Y."/>
        </authorList>
    </citation>
    <scope>NUCLEOTIDE SEQUENCE [LARGE SCALE GENOMIC DNA]</scope>
    <source>
        <strain evidence="2 3">JCM 15661T</strain>
    </source>
</reference>
<organism evidence="2 3">
    <name type="scientific">Mycobacterium xenopi</name>
    <dbReference type="NCBI Taxonomy" id="1789"/>
    <lineage>
        <taxon>Bacteria</taxon>
        <taxon>Bacillati</taxon>
        <taxon>Actinomycetota</taxon>
        <taxon>Actinomycetes</taxon>
        <taxon>Mycobacteriales</taxon>
        <taxon>Mycobacteriaceae</taxon>
        <taxon>Mycobacterium</taxon>
    </lineage>
</organism>
<evidence type="ECO:0000313" key="3">
    <source>
        <dbReference type="Proteomes" id="UP000464624"/>
    </source>
</evidence>
<gene>
    <name evidence="2" type="ORF">MYXE_43320</name>
</gene>
<dbReference type="Proteomes" id="UP000464624">
    <property type="component" value="Chromosome"/>
</dbReference>
<protein>
    <submittedName>
        <fullName evidence="2">Uncharacterized protein</fullName>
    </submittedName>
</protein>
<name>A0AAD1H543_MYCXE</name>
<accession>A0AAD1H543</accession>
<dbReference type="EMBL" id="AP022314">
    <property type="protein sequence ID" value="BBU24542.1"/>
    <property type="molecule type" value="Genomic_DNA"/>
</dbReference>
<sequence>MQPGAVPGVEAVGDDVARFAAADQARHGVQVGGVRAIGHHRTVARRLTAEVIKAHPGQHPVVVCRVWLPAEPRPAVEAKAVPRTDQCTAVELAGGQIGAQMRTCARPGVKRAACATPGHDFATADGRPERATADLGAGGDHVPVAAGPQL</sequence>
<evidence type="ECO:0000256" key="1">
    <source>
        <dbReference type="SAM" id="MobiDB-lite"/>
    </source>
</evidence>
<dbReference type="AlphaFoldDB" id="A0AAD1H543"/>